<evidence type="ECO:0000313" key="1">
    <source>
        <dbReference type="EMBL" id="KAK9502684.1"/>
    </source>
</evidence>
<keyword evidence="2" id="KW-1185">Reference proteome</keyword>
<reference evidence="1 2" key="1">
    <citation type="submission" date="2022-12" db="EMBL/GenBank/DDBJ databases">
        <title>Chromosome-level genome assembly of true bugs.</title>
        <authorList>
            <person name="Ma L."/>
            <person name="Li H."/>
        </authorList>
    </citation>
    <scope>NUCLEOTIDE SEQUENCE [LARGE SCALE GENOMIC DNA]</scope>
    <source>
        <strain evidence="1">Lab_2022b</strain>
    </source>
</reference>
<name>A0AAW1CVM5_9HEMI</name>
<sequence length="75" mass="9093">MRWNLSLDKYILFNVKTYFKNSNKLCLNYQIKWTISVYKLFTKKIHHPNLGWEKNVILCGNERTPSHSRVLHRTL</sequence>
<organism evidence="1 2">
    <name type="scientific">Rhynocoris fuscipes</name>
    <dbReference type="NCBI Taxonomy" id="488301"/>
    <lineage>
        <taxon>Eukaryota</taxon>
        <taxon>Metazoa</taxon>
        <taxon>Ecdysozoa</taxon>
        <taxon>Arthropoda</taxon>
        <taxon>Hexapoda</taxon>
        <taxon>Insecta</taxon>
        <taxon>Pterygota</taxon>
        <taxon>Neoptera</taxon>
        <taxon>Paraneoptera</taxon>
        <taxon>Hemiptera</taxon>
        <taxon>Heteroptera</taxon>
        <taxon>Panheteroptera</taxon>
        <taxon>Cimicomorpha</taxon>
        <taxon>Reduviidae</taxon>
        <taxon>Harpactorinae</taxon>
        <taxon>Harpactorini</taxon>
        <taxon>Rhynocoris</taxon>
    </lineage>
</organism>
<dbReference type="EMBL" id="JAPXFL010000008">
    <property type="protein sequence ID" value="KAK9502684.1"/>
    <property type="molecule type" value="Genomic_DNA"/>
</dbReference>
<gene>
    <name evidence="1" type="ORF">O3M35_011403</name>
</gene>
<dbReference type="Proteomes" id="UP001461498">
    <property type="component" value="Unassembled WGS sequence"/>
</dbReference>
<proteinExistence type="predicted"/>
<protein>
    <submittedName>
        <fullName evidence="1">Uncharacterized protein</fullName>
    </submittedName>
</protein>
<comment type="caution">
    <text evidence="1">The sequence shown here is derived from an EMBL/GenBank/DDBJ whole genome shotgun (WGS) entry which is preliminary data.</text>
</comment>
<dbReference type="AlphaFoldDB" id="A0AAW1CVM5"/>
<accession>A0AAW1CVM5</accession>
<evidence type="ECO:0000313" key="2">
    <source>
        <dbReference type="Proteomes" id="UP001461498"/>
    </source>
</evidence>